<sequence>MTGTTGSTEFKGKIELDIRDSEADWGPYAAPTAPENAPNILYLV</sequence>
<accession>A0ABN0R563</accession>
<dbReference type="GO" id="GO:0004065">
    <property type="term" value="F:arylsulfatase activity"/>
    <property type="evidence" value="ECO:0007669"/>
    <property type="project" value="UniProtKB-EC"/>
</dbReference>
<dbReference type="EMBL" id="JAOL01000079">
    <property type="protein sequence ID" value="EUA92238.1"/>
    <property type="molecule type" value="Genomic_DNA"/>
</dbReference>
<dbReference type="Proteomes" id="UP000020681">
    <property type="component" value="Unassembled WGS sequence"/>
</dbReference>
<keyword evidence="2" id="KW-1185">Reference proteome</keyword>
<reference evidence="1 2" key="1">
    <citation type="submission" date="2014-01" db="EMBL/GenBank/DDBJ databases">
        <authorList>
            <person name="Dobos K."/>
            <person name="Lenaerts A."/>
            <person name="Ordway D."/>
            <person name="DeGroote M.A."/>
            <person name="Parker T."/>
            <person name="Sizemore C."/>
            <person name="Tallon L.J."/>
            <person name="Sadzewicz L.K."/>
            <person name="Sengamalay N."/>
            <person name="Fraser C.M."/>
            <person name="Hine E."/>
            <person name="Shefchek K.A."/>
            <person name="Das S.P."/>
            <person name="Tettelin H."/>
        </authorList>
    </citation>
    <scope>NUCLEOTIDE SEQUENCE [LARGE SCALE GENOMIC DNA]</scope>
    <source>
        <strain evidence="1 2">Harvey</strain>
    </source>
</reference>
<proteinExistence type="predicted"/>
<evidence type="ECO:0000313" key="1">
    <source>
        <dbReference type="EMBL" id="EUA92238.1"/>
    </source>
</evidence>
<protein>
    <submittedName>
        <fullName evidence="1">Arylsulfatase domain protein</fullName>
        <ecNumber evidence="1">3.1.6.1</ecNumber>
    </submittedName>
</protein>
<organism evidence="1 2">
    <name type="scientific">Mycobacterium ulcerans str. Harvey</name>
    <dbReference type="NCBI Taxonomy" id="1299332"/>
    <lineage>
        <taxon>Bacteria</taxon>
        <taxon>Bacillati</taxon>
        <taxon>Actinomycetota</taxon>
        <taxon>Actinomycetes</taxon>
        <taxon>Mycobacteriales</taxon>
        <taxon>Mycobacteriaceae</taxon>
        <taxon>Mycobacterium</taxon>
        <taxon>Mycobacterium ulcerans group</taxon>
    </lineage>
</organism>
<evidence type="ECO:0000313" key="2">
    <source>
        <dbReference type="Proteomes" id="UP000020681"/>
    </source>
</evidence>
<keyword evidence="1" id="KW-0378">Hydrolase</keyword>
<name>A0ABN0R563_MYCUL</name>
<comment type="caution">
    <text evidence="1">The sequence shown here is derived from an EMBL/GenBank/DDBJ whole genome shotgun (WGS) entry which is preliminary data.</text>
</comment>
<gene>
    <name evidence="1" type="ORF">I551_1299</name>
</gene>
<dbReference type="EC" id="3.1.6.1" evidence="1"/>